<dbReference type="WBParaSite" id="RSKR_0000590500.1">
    <property type="protein sequence ID" value="RSKR_0000590500.1"/>
    <property type="gene ID" value="RSKR_0000590500"/>
</dbReference>
<name>A0AC35TYE3_9BILA</name>
<reference evidence="2" key="1">
    <citation type="submission" date="2016-11" db="UniProtKB">
        <authorList>
            <consortium name="WormBaseParasite"/>
        </authorList>
    </citation>
    <scope>IDENTIFICATION</scope>
    <source>
        <strain evidence="2">KR3021</strain>
    </source>
</reference>
<dbReference type="Proteomes" id="UP000095286">
    <property type="component" value="Unplaced"/>
</dbReference>
<accession>A0AC35TYE3</accession>
<protein>
    <submittedName>
        <fullName evidence="2">Aa_trans domain-containing protein</fullName>
    </submittedName>
</protein>
<evidence type="ECO:0000313" key="2">
    <source>
        <dbReference type="WBParaSite" id="RSKR_0000590500.1"/>
    </source>
</evidence>
<sequence>MSVGGVCGLAAAGLASFVPTTRLVFSMANDNLICGKYLKHIYGKAGSPRVAVLFVLAIQLCLQLMVDEMYVKVVFQITIFCELIRMVIGNVVVYVDVFTGQAIEVGLGEARNVSYHSIQNESLISKTTYSTDGETSSEDELDEMLRRDICKHTTYGSLSTNHNCFLDPCVIEKCSKSCHLYEPSSPHINLQTFPISPKIVKRTVTNKEANIWLGIFVVATTVATSIFSQIEFDHFKSLTIYLSVILLTLLTAATFGILYVVLSIFFVDTKDELNGGGEEGLSSSQLVLRLVGIFLLIQCIFLFDIKVFGIVGVWGVVGIGYYFVNLSTYCT</sequence>
<evidence type="ECO:0000313" key="1">
    <source>
        <dbReference type="Proteomes" id="UP000095286"/>
    </source>
</evidence>
<organism evidence="1 2">
    <name type="scientific">Rhabditophanes sp. KR3021</name>
    <dbReference type="NCBI Taxonomy" id="114890"/>
    <lineage>
        <taxon>Eukaryota</taxon>
        <taxon>Metazoa</taxon>
        <taxon>Ecdysozoa</taxon>
        <taxon>Nematoda</taxon>
        <taxon>Chromadorea</taxon>
        <taxon>Rhabditida</taxon>
        <taxon>Tylenchina</taxon>
        <taxon>Panagrolaimomorpha</taxon>
        <taxon>Strongyloidoidea</taxon>
        <taxon>Alloionematidae</taxon>
        <taxon>Rhabditophanes</taxon>
    </lineage>
</organism>
<proteinExistence type="predicted"/>